<evidence type="ECO:0000313" key="2">
    <source>
        <dbReference type="EMBL" id="SDY49002.1"/>
    </source>
</evidence>
<sequence>MAPLTLAAVVFAFSAPAASGSPSAAVSSVGSGAAPAIAALPTPVTDPSEIVFSDEELKFQAERAEASGTTAEQVRADDVRALQFGQIAAQLESAYKGIYIQSAWRHDQTPQAQLVLAGEVPAGAWEIIKSAPFDIDVVETDGPTLDESTAVIDQIVQGLRADGEVTLVTGNYDPLASTYAISYFGEQLDQSTALRTAQAETSEKVQITYEGAVPEGEGPQFFGGDPINVAGCTAGFVIWNQLSTYGIATASHCPNLNGNFNYLDGLFSNGGTVNPAYGDVRWGWASSGTVSSNPSISASWASM</sequence>
<name>A0A1H3K9Y8_9MICO</name>
<dbReference type="Proteomes" id="UP000198891">
    <property type="component" value="Unassembled WGS sequence"/>
</dbReference>
<gene>
    <name evidence="2" type="ORF">SAMN05216554_0480</name>
</gene>
<dbReference type="STRING" id="381665.SAMN05216554_0480"/>
<accession>A0A1H3K9Y8</accession>
<keyword evidence="1" id="KW-0732">Signal</keyword>
<keyword evidence="3" id="KW-1185">Reference proteome</keyword>
<protein>
    <submittedName>
        <fullName evidence="2">Uncharacterized protein</fullName>
    </submittedName>
</protein>
<evidence type="ECO:0000313" key="3">
    <source>
        <dbReference type="Proteomes" id="UP000198891"/>
    </source>
</evidence>
<reference evidence="2 3" key="1">
    <citation type="submission" date="2016-10" db="EMBL/GenBank/DDBJ databases">
        <authorList>
            <person name="de Groot N.N."/>
        </authorList>
    </citation>
    <scope>NUCLEOTIDE SEQUENCE [LARGE SCALE GENOMIC DNA]</scope>
    <source>
        <strain evidence="2 3">CGMCC 4.3491</strain>
    </source>
</reference>
<proteinExistence type="predicted"/>
<organism evidence="2 3">
    <name type="scientific">Herbiconiux ginsengi</name>
    <dbReference type="NCBI Taxonomy" id="381665"/>
    <lineage>
        <taxon>Bacteria</taxon>
        <taxon>Bacillati</taxon>
        <taxon>Actinomycetota</taxon>
        <taxon>Actinomycetes</taxon>
        <taxon>Micrococcales</taxon>
        <taxon>Microbacteriaceae</taxon>
        <taxon>Herbiconiux</taxon>
    </lineage>
</organism>
<dbReference type="EMBL" id="FNPZ01000001">
    <property type="protein sequence ID" value="SDY49002.1"/>
    <property type="molecule type" value="Genomic_DNA"/>
</dbReference>
<dbReference type="RefSeq" id="WP_092548224.1">
    <property type="nucleotide sequence ID" value="NZ_FNPZ01000001.1"/>
</dbReference>
<dbReference type="OrthoDB" id="8781117at2"/>
<feature type="chain" id="PRO_5039464887" evidence="1">
    <location>
        <begin position="18"/>
        <end position="303"/>
    </location>
</feature>
<feature type="signal peptide" evidence="1">
    <location>
        <begin position="1"/>
        <end position="17"/>
    </location>
</feature>
<evidence type="ECO:0000256" key="1">
    <source>
        <dbReference type="SAM" id="SignalP"/>
    </source>
</evidence>
<dbReference type="AlphaFoldDB" id="A0A1H3K9Y8"/>